<evidence type="ECO:0000256" key="8">
    <source>
        <dbReference type="ARBA" id="ARBA00022801"/>
    </source>
</evidence>
<evidence type="ECO:0000256" key="4">
    <source>
        <dbReference type="ARBA" id="ARBA00015988"/>
    </source>
</evidence>
<proteinExistence type="inferred from homology"/>
<evidence type="ECO:0000313" key="16">
    <source>
        <dbReference type="Proteomes" id="UP001150925"/>
    </source>
</evidence>
<reference evidence="15" key="1">
    <citation type="submission" date="2022-07" db="EMBL/GenBank/DDBJ databases">
        <title>Phylogenomic reconstructions and comparative analyses of Kickxellomycotina fungi.</title>
        <authorList>
            <person name="Reynolds N.K."/>
            <person name="Stajich J.E."/>
            <person name="Barry K."/>
            <person name="Grigoriev I.V."/>
            <person name="Crous P."/>
            <person name="Smith M.E."/>
        </authorList>
    </citation>
    <scope>NUCLEOTIDE SEQUENCE</scope>
    <source>
        <strain evidence="15">RSA 1196</strain>
    </source>
</reference>
<gene>
    <name evidence="15" type="ORF">IWQ62_000926</name>
</gene>
<dbReference type="GO" id="GO:0004621">
    <property type="term" value="F:glycosylphosphatidylinositol phospholipase D activity"/>
    <property type="evidence" value="ECO:0007669"/>
    <property type="project" value="UniProtKB-EC"/>
</dbReference>
<evidence type="ECO:0000256" key="3">
    <source>
        <dbReference type="ARBA" id="ARBA00012284"/>
    </source>
</evidence>
<evidence type="ECO:0000256" key="6">
    <source>
        <dbReference type="ARBA" id="ARBA00022729"/>
    </source>
</evidence>
<dbReference type="Pfam" id="PF13517">
    <property type="entry name" value="FG-GAP_3"/>
    <property type="match status" value="1"/>
</dbReference>
<feature type="signal peptide" evidence="13">
    <location>
        <begin position="1"/>
        <end position="17"/>
    </location>
</feature>
<evidence type="ECO:0000256" key="12">
    <source>
        <dbReference type="PROSITE-ProRule" id="PRU00803"/>
    </source>
</evidence>
<feature type="domain" description="Phospholipase C/D" evidence="14">
    <location>
        <begin position="47"/>
        <end position="171"/>
    </location>
</feature>
<dbReference type="InterPro" id="IPR013517">
    <property type="entry name" value="FG-GAP"/>
</dbReference>
<evidence type="ECO:0000256" key="13">
    <source>
        <dbReference type="SAM" id="SignalP"/>
    </source>
</evidence>
<feature type="repeat" description="FG-GAP" evidence="12">
    <location>
        <begin position="443"/>
        <end position="504"/>
    </location>
</feature>
<keyword evidence="6 13" id="KW-0732">Signal</keyword>
<dbReference type="PANTHER" id="PTHR23221">
    <property type="entry name" value="GLYCOSYLPHOSPHATIDYLINOSITOL PHOSPHOLIPASE D"/>
    <property type="match status" value="1"/>
</dbReference>
<dbReference type="EMBL" id="JANBPY010000112">
    <property type="protein sequence ID" value="KAJ1968963.1"/>
    <property type="molecule type" value="Genomic_DNA"/>
</dbReference>
<comment type="subcellular location">
    <subcellularLocation>
        <location evidence="1">Secreted</location>
    </subcellularLocation>
</comment>
<dbReference type="SMART" id="SM00191">
    <property type="entry name" value="Int_alpha"/>
    <property type="match status" value="4"/>
</dbReference>
<keyword evidence="7" id="KW-0677">Repeat</keyword>
<evidence type="ECO:0000256" key="2">
    <source>
        <dbReference type="ARBA" id="ARBA00008652"/>
    </source>
</evidence>
<dbReference type="PANTHER" id="PTHR23221:SF7">
    <property type="entry name" value="PHOSPHATIDYLINOSITOL-GLYCAN-SPECIFIC PHOSPHOLIPASE D"/>
    <property type="match status" value="1"/>
</dbReference>
<evidence type="ECO:0000256" key="11">
    <source>
        <dbReference type="ARBA" id="ARBA00093237"/>
    </source>
</evidence>
<comment type="similarity">
    <text evidence="2">Belongs to the GPLD1 family.</text>
</comment>
<dbReference type="Proteomes" id="UP001150925">
    <property type="component" value="Unassembled WGS sequence"/>
</dbReference>
<dbReference type="PROSITE" id="PS51257">
    <property type="entry name" value="PROKAR_LIPOPROTEIN"/>
    <property type="match status" value="1"/>
</dbReference>
<evidence type="ECO:0000256" key="10">
    <source>
        <dbReference type="ARBA" id="ARBA00029753"/>
    </source>
</evidence>
<dbReference type="Pfam" id="PF00882">
    <property type="entry name" value="Zn_dep_PLPC"/>
    <property type="match status" value="1"/>
</dbReference>
<keyword evidence="16" id="KW-1185">Reference proteome</keyword>
<protein>
    <recommendedName>
        <fullName evidence="4">Phosphatidylinositol-glycan-specific phospholipase D</fullName>
        <ecNumber evidence="3">3.1.4.50</ecNumber>
    </recommendedName>
    <alternativeName>
        <fullName evidence="10">Glycosyl-phosphatidylinositol-specific phospholipase D</fullName>
    </alternativeName>
</protein>
<dbReference type="GO" id="GO:0031012">
    <property type="term" value="C:extracellular matrix"/>
    <property type="evidence" value="ECO:0007669"/>
    <property type="project" value="TreeGrafter"/>
</dbReference>
<dbReference type="Gene3D" id="2.130.10.130">
    <property type="entry name" value="Integrin alpha, N-terminal"/>
    <property type="match status" value="3"/>
</dbReference>
<keyword evidence="9" id="KW-0325">Glycoprotein</keyword>
<dbReference type="EC" id="3.1.4.50" evidence="3"/>
<dbReference type="InterPro" id="IPR028994">
    <property type="entry name" value="Integrin_alpha_N"/>
</dbReference>
<evidence type="ECO:0000313" key="15">
    <source>
        <dbReference type="EMBL" id="KAJ1968963.1"/>
    </source>
</evidence>
<evidence type="ECO:0000256" key="5">
    <source>
        <dbReference type="ARBA" id="ARBA00022525"/>
    </source>
</evidence>
<dbReference type="SUPFAM" id="SSF69318">
    <property type="entry name" value="Integrin alpha N-terminal domain"/>
    <property type="match status" value="2"/>
</dbReference>
<dbReference type="PROSITE" id="PS51470">
    <property type="entry name" value="FG_GAP"/>
    <property type="match status" value="3"/>
</dbReference>
<dbReference type="InterPro" id="IPR013519">
    <property type="entry name" value="Int_alpha_beta-p"/>
</dbReference>
<evidence type="ECO:0000256" key="1">
    <source>
        <dbReference type="ARBA" id="ARBA00004613"/>
    </source>
</evidence>
<evidence type="ECO:0000256" key="9">
    <source>
        <dbReference type="ARBA" id="ARBA00023180"/>
    </source>
</evidence>
<sequence>MRLSVLAVCSSLPLVYGCGMTTHNEITFRSLSWFSDINGNDILYQNSGTTYQQILDEYMPYVQGGSFFPDWGYNCRKQDANCEAAHWAGFIRAAVSYIRMNSRTFSDKRRKKLIAFMFGVVSHDIADILWHGLNNKEEGFIRAISFGSMDGQYDLAHSFTDAGAEAVIKHSTDMSYIKKIWKVPLNDIFAIYKTMGITLERKNFIPCFMRGYLAAIGVKTLGTKVFPKYAHQSPILVEQVESYYRGGLVDTAAWVSFCWKEFIRWVDGNVPLSPGQRFCEILVEYQGEFKYNRAVDHVSLSSNSTLYNSLSGHGADLETYGPNEKDHPDYQVTVGDKDGDLVFQPSQTNVLRRRSVPQPTLSKRGLLEWTNIKTNCKKLDSDFKVTTLTANVPYAGLGTALAKGYFNGPARPILVRGAVFLVKPEDLQRVSKKPQDITNVAFQTLLGDAQKNIPVRFGKTLAVLDYNQDGIDDLVVGVPAEGAYELTFYGEIRIFLGNGQGVSSQPSFIIRLPKTHNYNAMLGDVLSVADVNGDGRPDLLVGAPMHGLGVQGDGNSASHPQAGGVFVYFSKPHAQLQQQGIRLDYYLPNPEPTPYEWFGKSMSVGYVDQKHMLVVGAPGYKGANNASMAGKIYGFQLPLNRQSIPLFTILGNTKFQQVGHAVEFAKFKNQGSILVISTPSQTTKDKHHRLSIHPVDRLLKAPSGWQKGSVHLMALNQQNLKRNMPLNSFAHQFGEDDGSHFGWSLSVYQTPTTTTVLAGEPFTDSEEGRLYAFDVDNPSKLRCYRSTVNVKHQRFGSNTLVGDFNRDNKVDYIITSEHTSISARSSGMVQVVFS</sequence>
<dbReference type="OrthoDB" id="5317514at2759"/>
<evidence type="ECO:0000256" key="7">
    <source>
        <dbReference type="ARBA" id="ARBA00022737"/>
    </source>
</evidence>
<dbReference type="AlphaFoldDB" id="A0A9W8E5I8"/>
<comment type="catalytic activity">
    <reaction evidence="11">
        <text>a 6-(alpha-D-glucosaminyl)-1-(1,2-diacyl-sn-glycero-3-phospho)-1D-myo-inositol + H2O = 6-(alpha-D-glucosaminyl)-1D-myo-inositol + a 1,2-diacyl-sn-glycero-3-phosphate + H(+)</text>
        <dbReference type="Rhea" id="RHEA:10832"/>
        <dbReference type="ChEBI" id="CHEBI:15377"/>
        <dbReference type="ChEBI" id="CHEBI:15378"/>
        <dbReference type="ChEBI" id="CHEBI:57997"/>
        <dbReference type="ChEBI" id="CHEBI:58608"/>
        <dbReference type="ChEBI" id="CHEBI:58700"/>
        <dbReference type="EC" id="3.1.4.50"/>
    </reaction>
</comment>
<keyword evidence="5" id="KW-0964">Secreted</keyword>
<feature type="chain" id="PRO_5040906806" description="Phosphatidylinositol-glycan-specific phospholipase D" evidence="13">
    <location>
        <begin position="18"/>
        <end position="834"/>
    </location>
</feature>
<feature type="repeat" description="FG-GAP" evidence="12">
    <location>
        <begin position="509"/>
        <end position="568"/>
    </location>
</feature>
<evidence type="ECO:0000259" key="14">
    <source>
        <dbReference type="Pfam" id="PF00882"/>
    </source>
</evidence>
<accession>A0A9W8E5I8</accession>
<feature type="repeat" description="FG-GAP" evidence="12">
    <location>
        <begin position="584"/>
        <end position="644"/>
    </location>
</feature>
<organism evidence="15 16">
    <name type="scientific">Dispira parvispora</name>
    <dbReference type="NCBI Taxonomy" id="1520584"/>
    <lineage>
        <taxon>Eukaryota</taxon>
        <taxon>Fungi</taxon>
        <taxon>Fungi incertae sedis</taxon>
        <taxon>Zoopagomycota</taxon>
        <taxon>Kickxellomycotina</taxon>
        <taxon>Dimargaritomycetes</taxon>
        <taxon>Dimargaritales</taxon>
        <taxon>Dimargaritaceae</taxon>
        <taxon>Dispira</taxon>
    </lineage>
</organism>
<comment type="caution">
    <text evidence="15">The sequence shown here is derived from an EMBL/GenBank/DDBJ whole genome shotgun (WGS) entry which is preliminary data.</text>
</comment>
<name>A0A9W8E5I8_9FUNG</name>
<dbReference type="InterPro" id="IPR029002">
    <property type="entry name" value="PLPC/GPLD1"/>
</dbReference>
<keyword evidence="8" id="KW-0378">Hydrolase</keyword>
<dbReference type="GO" id="GO:0005615">
    <property type="term" value="C:extracellular space"/>
    <property type="evidence" value="ECO:0007669"/>
    <property type="project" value="TreeGrafter"/>
</dbReference>